<dbReference type="EMBL" id="JFFR01000033">
    <property type="protein sequence ID" value="KDN26443.1"/>
    <property type="molecule type" value="Genomic_DNA"/>
</dbReference>
<dbReference type="CDD" id="cd03042">
    <property type="entry name" value="GST_N_Zeta"/>
    <property type="match status" value="1"/>
</dbReference>
<accession>A0A066UQG0</accession>
<proteinExistence type="inferred from homology"/>
<dbReference type="PROSITE" id="PS50405">
    <property type="entry name" value="GST_CTER"/>
    <property type="match status" value="1"/>
</dbReference>
<dbReference type="Pfam" id="PF13417">
    <property type="entry name" value="GST_N_3"/>
    <property type="match status" value="1"/>
</dbReference>
<organism evidence="4 5">
    <name type="scientific">Vibrio fortis</name>
    <dbReference type="NCBI Taxonomy" id="212667"/>
    <lineage>
        <taxon>Bacteria</taxon>
        <taxon>Pseudomonadati</taxon>
        <taxon>Pseudomonadota</taxon>
        <taxon>Gammaproteobacteria</taxon>
        <taxon>Vibrionales</taxon>
        <taxon>Vibrionaceae</taxon>
        <taxon>Vibrio</taxon>
    </lineage>
</organism>
<dbReference type="Proteomes" id="UP000027219">
    <property type="component" value="Unassembled WGS sequence"/>
</dbReference>
<feature type="domain" description="GST N-terminal" evidence="2">
    <location>
        <begin position="3"/>
        <end position="86"/>
    </location>
</feature>
<evidence type="ECO:0000259" key="2">
    <source>
        <dbReference type="PROSITE" id="PS50404"/>
    </source>
</evidence>
<dbReference type="Gene3D" id="3.40.30.10">
    <property type="entry name" value="Glutaredoxin"/>
    <property type="match status" value="1"/>
</dbReference>
<dbReference type="Gene3D" id="1.20.1050.10">
    <property type="match status" value="1"/>
</dbReference>
<dbReference type="NCBIfam" id="TIGR01262">
    <property type="entry name" value="maiA"/>
    <property type="match status" value="1"/>
</dbReference>
<dbReference type="OrthoDB" id="509852at2"/>
<dbReference type="PANTHER" id="PTHR42673:SF21">
    <property type="entry name" value="GLUTATHIONE S-TRANSFERASE YFCF"/>
    <property type="match status" value="1"/>
</dbReference>
<evidence type="ECO:0000313" key="5">
    <source>
        <dbReference type="Proteomes" id="UP000027219"/>
    </source>
</evidence>
<dbReference type="FunFam" id="3.40.30.10:FF:000293">
    <property type="entry name" value="Maleylacetoacetate isomerase MaiA"/>
    <property type="match status" value="1"/>
</dbReference>
<dbReference type="InterPro" id="IPR010987">
    <property type="entry name" value="Glutathione-S-Trfase_C-like"/>
</dbReference>
<feature type="domain" description="GST C-terminal" evidence="3">
    <location>
        <begin position="91"/>
        <end position="222"/>
    </location>
</feature>
<dbReference type="GO" id="GO:0004364">
    <property type="term" value="F:glutathione transferase activity"/>
    <property type="evidence" value="ECO:0007669"/>
    <property type="project" value="TreeGrafter"/>
</dbReference>
<dbReference type="GO" id="GO:0006749">
    <property type="term" value="P:glutathione metabolic process"/>
    <property type="evidence" value="ECO:0007669"/>
    <property type="project" value="TreeGrafter"/>
</dbReference>
<keyword evidence="5" id="KW-1185">Reference proteome</keyword>
<dbReference type="SUPFAM" id="SSF52833">
    <property type="entry name" value="Thioredoxin-like"/>
    <property type="match status" value="1"/>
</dbReference>
<dbReference type="InterPro" id="IPR036249">
    <property type="entry name" value="Thioredoxin-like_sf"/>
</dbReference>
<dbReference type="RefSeq" id="WP_032553724.1">
    <property type="nucleotide sequence ID" value="NZ_JFFR01000033.1"/>
</dbReference>
<dbReference type="SUPFAM" id="SSF47616">
    <property type="entry name" value="GST C-terminal domain-like"/>
    <property type="match status" value="1"/>
</dbReference>
<dbReference type="InterPro" id="IPR034333">
    <property type="entry name" value="GST_Zeta_N"/>
</dbReference>
<comment type="caution">
    <text evidence="4">The sequence shown here is derived from an EMBL/GenBank/DDBJ whole genome shotgun (WGS) entry which is preliminary data.</text>
</comment>
<dbReference type="CDD" id="cd03191">
    <property type="entry name" value="GST_C_Zeta"/>
    <property type="match status" value="1"/>
</dbReference>
<dbReference type="SFLD" id="SFLDS00019">
    <property type="entry name" value="Glutathione_Transferase_(cytos"/>
    <property type="match status" value="1"/>
</dbReference>
<gene>
    <name evidence="4" type="ORF">VFDL14_11170</name>
</gene>
<evidence type="ECO:0000256" key="1">
    <source>
        <dbReference type="ARBA" id="ARBA00010007"/>
    </source>
</evidence>
<sequence>MSERIKLYGYWRSSAAYRVRICLNLKQLSYQSQSIHLLREGGEQHSAEYHRLNAAELVPVLVDGEICLNQSLAIIQYLDDEYPSSIVIPTQTPLRYQALALAQDIAVDVHPLNNLRVLQYLERELGCEQSAKVKWMHHWIGQGFSALEEKLAKYRAEHGSCRFSVTDSPSIADICLVPQVYNAQRFGVDMSPYPLINSIVAACNQQQAFIDALPENQEDAGS</sequence>
<protein>
    <submittedName>
        <fullName evidence="4">Maleylacetoacetate isomerase</fullName>
    </submittedName>
</protein>
<dbReference type="InterPro" id="IPR005955">
    <property type="entry name" value="GST_Zeta"/>
</dbReference>
<dbReference type="STRING" id="212667.VFDL14_11170"/>
<dbReference type="InterPro" id="IPR034330">
    <property type="entry name" value="GST_Zeta_C"/>
</dbReference>
<dbReference type="PANTHER" id="PTHR42673">
    <property type="entry name" value="MALEYLACETOACETATE ISOMERASE"/>
    <property type="match status" value="1"/>
</dbReference>
<evidence type="ECO:0000259" key="3">
    <source>
        <dbReference type="PROSITE" id="PS50405"/>
    </source>
</evidence>
<dbReference type="GO" id="GO:0005737">
    <property type="term" value="C:cytoplasm"/>
    <property type="evidence" value="ECO:0007669"/>
    <property type="project" value="InterPro"/>
</dbReference>
<dbReference type="SFLD" id="SFLDG00358">
    <property type="entry name" value="Main_(cytGST)"/>
    <property type="match status" value="1"/>
</dbReference>
<dbReference type="InterPro" id="IPR004045">
    <property type="entry name" value="Glutathione_S-Trfase_N"/>
</dbReference>
<comment type="similarity">
    <text evidence="1">Belongs to the GST superfamily. Zeta family.</text>
</comment>
<keyword evidence="4" id="KW-0413">Isomerase</keyword>
<name>A0A066UQG0_9VIBR</name>
<dbReference type="PROSITE" id="PS50404">
    <property type="entry name" value="GST_NTER"/>
    <property type="match status" value="1"/>
</dbReference>
<reference evidence="4 5" key="1">
    <citation type="submission" date="2014-02" db="EMBL/GenBank/DDBJ databases">
        <title>Vibrio fortis Dalian14 Genome Sequencing.</title>
        <authorList>
            <person name="Wang Y."/>
            <person name="Song L."/>
            <person name="Liu G."/>
            <person name="Ding J."/>
        </authorList>
    </citation>
    <scope>NUCLEOTIDE SEQUENCE [LARGE SCALE GENOMIC DNA]</scope>
    <source>
        <strain evidence="4 5">Dalian14</strain>
    </source>
</reference>
<dbReference type="GO" id="GO:0016034">
    <property type="term" value="F:maleylacetoacetate isomerase activity"/>
    <property type="evidence" value="ECO:0007669"/>
    <property type="project" value="TreeGrafter"/>
</dbReference>
<dbReference type="GO" id="GO:0006559">
    <property type="term" value="P:L-phenylalanine catabolic process"/>
    <property type="evidence" value="ECO:0007669"/>
    <property type="project" value="TreeGrafter"/>
</dbReference>
<evidence type="ECO:0000313" key="4">
    <source>
        <dbReference type="EMBL" id="KDN26443.1"/>
    </source>
</evidence>
<dbReference type="InterPro" id="IPR036282">
    <property type="entry name" value="Glutathione-S-Trfase_C_sf"/>
</dbReference>
<dbReference type="InterPro" id="IPR040079">
    <property type="entry name" value="Glutathione_S-Trfase"/>
</dbReference>
<dbReference type="AlphaFoldDB" id="A0A066UQG0"/>